<feature type="region of interest" description="Disordered" evidence="1">
    <location>
        <begin position="199"/>
        <end position="227"/>
    </location>
</feature>
<feature type="transmembrane region" description="Helical" evidence="2">
    <location>
        <begin position="49"/>
        <end position="72"/>
    </location>
</feature>
<keyword evidence="2" id="KW-0472">Membrane</keyword>
<evidence type="ECO:0000256" key="2">
    <source>
        <dbReference type="SAM" id="Phobius"/>
    </source>
</evidence>
<dbReference type="EMBL" id="CP118378">
    <property type="protein sequence ID" value="WFD44101.1"/>
    <property type="molecule type" value="Genomic_DNA"/>
</dbReference>
<keyword evidence="4" id="KW-1185">Reference proteome</keyword>
<name>A0AAF0JLE9_9BASI</name>
<protein>
    <recommendedName>
        <fullName evidence="5">Membrane anchor Opy2 N-terminal domain-containing protein</fullName>
    </recommendedName>
</protein>
<evidence type="ECO:0000313" key="4">
    <source>
        <dbReference type="Proteomes" id="UP001214628"/>
    </source>
</evidence>
<reference evidence="3" key="1">
    <citation type="submission" date="2023-02" db="EMBL/GenBank/DDBJ databases">
        <title>Mating type loci evolution in Malassezia.</title>
        <authorList>
            <person name="Coelho M.A."/>
        </authorList>
    </citation>
    <scope>NUCLEOTIDE SEQUENCE</scope>
    <source>
        <strain evidence="3">CBS 14136</strain>
    </source>
</reference>
<accession>A0AAF0JLE9</accession>
<dbReference type="Proteomes" id="UP001214628">
    <property type="component" value="Chromosome 4"/>
</dbReference>
<gene>
    <name evidence="3" type="ORF">MPSI1_002766</name>
</gene>
<evidence type="ECO:0000313" key="3">
    <source>
        <dbReference type="EMBL" id="WFD44101.1"/>
    </source>
</evidence>
<feature type="region of interest" description="Disordered" evidence="1">
    <location>
        <begin position="298"/>
        <end position="337"/>
    </location>
</feature>
<evidence type="ECO:0000256" key="1">
    <source>
        <dbReference type="SAM" id="MobiDB-lite"/>
    </source>
</evidence>
<evidence type="ECO:0008006" key="5">
    <source>
        <dbReference type="Google" id="ProtNLM"/>
    </source>
</evidence>
<organism evidence="3 4">
    <name type="scientific">Malassezia psittaci</name>
    <dbReference type="NCBI Taxonomy" id="1821823"/>
    <lineage>
        <taxon>Eukaryota</taxon>
        <taxon>Fungi</taxon>
        <taxon>Dikarya</taxon>
        <taxon>Basidiomycota</taxon>
        <taxon>Ustilaginomycotina</taxon>
        <taxon>Malasseziomycetes</taxon>
        <taxon>Malasseziales</taxon>
        <taxon>Malasseziaceae</taxon>
        <taxon>Malassezia</taxon>
    </lineage>
</organism>
<dbReference type="AlphaFoldDB" id="A0AAF0JLE9"/>
<sequence length="337" mass="36173">MASSESLTSSPTPTCADCPDISACPPCGEHSCPQNVCVADPSSQTAHRAVIGAAVGGCLGAILLLALLYLGYRKLKRKDRLSTDSPVCPPMPSSFLSSSPVSLPTHPLDSPNQVPPLSHISSNGSHERLIAPSSPHDLWRISESYEPPDTPHSKPVTVNGLGHVPTITGTSPNPNSASDIAPEPLFKTLVVRHSMPNTSAEVPRIPSMHPTPGTPVRNSSQSRTREVVGAGVRDSTFYTFLNEIVDEYDDADERIRYSSLSTKRETLSTPSSPYTESRLTPTVPKQLQMIKGKFDLIKRPSKLKARQSSRSSLSSQEEQFEMPATGALGLTASPEDK</sequence>
<keyword evidence="2" id="KW-0812">Transmembrane</keyword>
<keyword evidence="2" id="KW-1133">Transmembrane helix</keyword>
<proteinExistence type="predicted"/>